<dbReference type="InterPro" id="IPR018604">
    <property type="entry name" value="YycI-like"/>
</dbReference>
<evidence type="ECO:0000313" key="3">
    <source>
        <dbReference type="EMBL" id="ARK32897.1"/>
    </source>
</evidence>
<accession>A0A1X9MHF4</accession>
<keyword evidence="1" id="KW-1133">Transmembrane helix</keyword>
<gene>
    <name evidence="3" type="primary">yycI</name>
    <name evidence="3" type="ORF">BkAM31D_25200</name>
</gene>
<dbReference type="Gene3D" id="2.40.128.690">
    <property type="entry name" value="YycH protein, domain 3-like"/>
    <property type="match status" value="1"/>
</dbReference>
<feature type="transmembrane region" description="Helical" evidence="1">
    <location>
        <begin position="9"/>
        <end position="26"/>
    </location>
</feature>
<name>A0A1X9MHF4_9BACI</name>
<sequence length="257" mass="30156">MDWSRTKSIFIITFLFINTFLTWQLIETHNVNQLSMITEATIQEVLRENNVTIEQELPEEDSSGLLVIGKLVEFDVEQFPVIDDQEIELLDEYTAFSTIEEPFSLSQEQTRSEIEQFLTLYVFQGDQYRYAGYDQEKKQMHFYQAYGEKIAYTFDDQPLVLHLNEDQEIISYQQRLFHFEEQEGEDREILSSLKAIEILLNDQLIRMNQTITNVQFGYYSFFSPTGDVQVFAPMWRVTVDGEVYLVHATGGTVQQLT</sequence>
<evidence type="ECO:0000256" key="1">
    <source>
        <dbReference type="SAM" id="Phobius"/>
    </source>
</evidence>
<keyword evidence="4" id="KW-1185">Reference proteome</keyword>
<evidence type="ECO:0000259" key="2">
    <source>
        <dbReference type="Pfam" id="PF09648"/>
    </source>
</evidence>
<evidence type="ECO:0000313" key="4">
    <source>
        <dbReference type="Proteomes" id="UP000193006"/>
    </source>
</evidence>
<dbReference type="STRING" id="199441.BkAM31D_25200"/>
<dbReference type="Proteomes" id="UP000193006">
    <property type="component" value="Chromosome"/>
</dbReference>
<dbReference type="EMBL" id="CP020814">
    <property type="protein sequence ID" value="ARK32897.1"/>
    <property type="molecule type" value="Genomic_DNA"/>
</dbReference>
<keyword evidence="1" id="KW-0812">Transmembrane</keyword>
<dbReference type="RefSeq" id="WP_066155262.1">
    <property type="nucleotide sequence ID" value="NZ_CP020814.1"/>
</dbReference>
<dbReference type="Pfam" id="PF09648">
    <property type="entry name" value="YycI"/>
    <property type="match status" value="1"/>
</dbReference>
<dbReference type="AlphaFoldDB" id="A0A1X9MHF4"/>
<feature type="domain" description="Regulatory protein YycH-like" evidence="2">
    <location>
        <begin position="32"/>
        <end position="247"/>
    </location>
</feature>
<dbReference type="GO" id="GO:0016020">
    <property type="term" value="C:membrane"/>
    <property type="evidence" value="ECO:0007669"/>
    <property type="project" value="InterPro"/>
</dbReference>
<organism evidence="3 4">
    <name type="scientific">Halalkalibacter krulwichiae</name>
    <dbReference type="NCBI Taxonomy" id="199441"/>
    <lineage>
        <taxon>Bacteria</taxon>
        <taxon>Bacillati</taxon>
        <taxon>Bacillota</taxon>
        <taxon>Bacilli</taxon>
        <taxon>Bacillales</taxon>
        <taxon>Bacillaceae</taxon>
        <taxon>Halalkalibacter</taxon>
    </lineage>
</organism>
<reference evidence="3 4" key="1">
    <citation type="submission" date="2017-04" db="EMBL/GenBank/DDBJ databases">
        <title>Bacillus krulwichiae AM31D Genome sequencing and assembly.</title>
        <authorList>
            <person name="Krulwich T.A."/>
            <person name="Anastor L."/>
            <person name="Ehrlich R."/>
            <person name="Ehrlich G.D."/>
            <person name="Janto B."/>
        </authorList>
    </citation>
    <scope>NUCLEOTIDE SEQUENCE [LARGE SCALE GENOMIC DNA]</scope>
    <source>
        <strain evidence="3 4">AM31D</strain>
    </source>
</reference>
<keyword evidence="1" id="KW-0472">Membrane</keyword>
<proteinExistence type="predicted"/>
<dbReference type="KEGG" id="bkw:BkAM31D_25200"/>
<protein>
    <submittedName>
        <fullName evidence="3">Two-component system YycFG regulatory protein</fullName>
    </submittedName>
</protein>